<proteinExistence type="predicted"/>
<name>A0A0G3BRT9_9BURK</name>
<gene>
    <name evidence="1" type="ORF">AAW51_2559</name>
</gene>
<dbReference type="EMBL" id="CP011371">
    <property type="protein sequence ID" value="AKJ29250.1"/>
    <property type="molecule type" value="Genomic_DNA"/>
</dbReference>
<keyword evidence="2" id="KW-1185">Reference proteome</keyword>
<dbReference type="Proteomes" id="UP000035352">
    <property type="component" value="Chromosome"/>
</dbReference>
<evidence type="ECO:0000313" key="1">
    <source>
        <dbReference type="EMBL" id="AKJ29250.1"/>
    </source>
</evidence>
<sequence>MKAARHLAPPADAAVCLRRLPAGAGCPTRYFQFGAACRKRCAGAAVSPRHLVREAVFPNLPGDGAAFQKLFADAAAYPRYLAREAVFRNLPGAEVACRKLCAGAVVCRLRHRRAGPPPGRRWREGRSRAAAVAAVASTEAV</sequence>
<evidence type="ECO:0000313" key="2">
    <source>
        <dbReference type="Proteomes" id="UP000035352"/>
    </source>
</evidence>
<protein>
    <submittedName>
        <fullName evidence="1">Uncharacterized protein</fullName>
    </submittedName>
</protein>
<accession>A0A0G3BRT9</accession>
<reference evidence="1 2" key="1">
    <citation type="submission" date="2015-05" db="EMBL/GenBank/DDBJ databases">
        <authorList>
            <person name="Tang B."/>
            <person name="Yu Y."/>
        </authorList>
    </citation>
    <scope>NUCLEOTIDE SEQUENCE [LARGE SCALE GENOMIC DNA]</scope>
    <source>
        <strain evidence="1 2">DSM 7029</strain>
    </source>
</reference>
<dbReference type="KEGG" id="pbh:AAW51_2559"/>
<organism evidence="1 2">
    <name type="scientific">Caldimonas brevitalea</name>
    <dbReference type="NCBI Taxonomy" id="413882"/>
    <lineage>
        <taxon>Bacteria</taxon>
        <taxon>Pseudomonadati</taxon>
        <taxon>Pseudomonadota</taxon>
        <taxon>Betaproteobacteria</taxon>
        <taxon>Burkholderiales</taxon>
        <taxon>Sphaerotilaceae</taxon>
        <taxon>Caldimonas</taxon>
    </lineage>
</organism>
<dbReference type="AlphaFoldDB" id="A0A0G3BRT9"/>